<dbReference type="InterPro" id="IPR012349">
    <property type="entry name" value="Split_barrel_FMN-bd"/>
</dbReference>
<feature type="binding site" evidence="5">
    <location>
        <position position="114"/>
    </location>
    <ligand>
        <name>substrate</name>
    </ligand>
</feature>
<dbReference type="Proteomes" id="UP001302316">
    <property type="component" value="Unassembled WGS sequence"/>
</dbReference>
<protein>
    <recommendedName>
        <fullName evidence="5">Pyridoxine/pyridoxamine 5'-phosphate oxidase</fullName>
        <ecNumber evidence="5">1.4.3.5</ecNumber>
    </recommendedName>
    <alternativeName>
        <fullName evidence="5">PNP/PMP oxidase</fullName>
        <shortName evidence="5">PNPOx</shortName>
    </alternativeName>
    <alternativeName>
        <fullName evidence="5">Pyridoxal 5'-phosphate synthase</fullName>
    </alternativeName>
</protein>
<dbReference type="PANTHER" id="PTHR10851:SF0">
    <property type="entry name" value="PYRIDOXINE-5'-PHOSPHATE OXIDASE"/>
    <property type="match status" value="1"/>
</dbReference>
<dbReference type="HAMAP" id="MF_01629">
    <property type="entry name" value="PdxH"/>
    <property type="match status" value="1"/>
</dbReference>
<dbReference type="NCBIfam" id="NF004231">
    <property type="entry name" value="PRK05679.1"/>
    <property type="match status" value="1"/>
</dbReference>
<evidence type="ECO:0000259" key="7">
    <source>
        <dbReference type="Pfam" id="PF01243"/>
    </source>
</evidence>
<keyword evidence="2 5" id="KW-0285">Flavoprotein</keyword>
<proteinExistence type="inferred from homology"/>
<organism evidence="9 10">
    <name type="scientific">Natronospira elongata</name>
    <dbReference type="NCBI Taxonomy" id="3110268"/>
    <lineage>
        <taxon>Bacteria</taxon>
        <taxon>Pseudomonadati</taxon>
        <taxon>Pseudomonadota</taxon>
        <taxon>Gammaproteobacteria</taxon>
        <taxon>Natronospirales</taxon>
        <taxon>Natronospiraceae</taxon>
        <taxon>Natronospira</taxon>
    </lineage>
</organism>
<gene>
    <name evidence="5 9" type="primary">pdxH</name>
    <name evidence="9" type="ORF">VCB98_13150</name>
</gene>
<dbReference type="NCBIfam" id="TIGR00558">
    <property type="entry name" value="pdxH"/>
    <property type="match status" value="1"/>
</dbReference>
<dbReference type="SUPFAM" id="SSF50475">
    <property type="entry name" value="FMN-binding split barrel"/>
    <property type="match status" value="1"/>
</dbReference>
<feature type="binding site" evidence="5 6">
    <location>
        <begin position="52"/>
        <end position="57"/>
    </location>
    <ligand>
        <name>FMN</name>
        <dbReference type="ChEBI" id="CHEBI:58210"/>
    </ligand>
</feature>
<evidence type="ECO:0000256" key="2">
    <source>
        <dbReference type="ARBA" id="ARBA00022630"/>
    </source>
</evidence>
<feature type="binding site" evidence="5">
    <location>
        <position position="122"/>
    </location>
    <ligand>
        <name>substrate</name>
    </ligand>
</feature>
<dbReference type="EC" id="1.4.3.5" evidence="5"/>
<comment type="catalytic activity">
    <reaction evidence="5">
        <text>pyridoxine 5'-phosphate + O2 = pyridoxal 5'-phosphate + H2O2</text>
        <dbReference type="Rhea" id="RHEA:15149"/>
        <dbReference type="ChEBI" id="CHEBI:15379"/>
        <dbReference type="ChEBI" id="CHEBI:16240"/>
        <dbReference type="ChEBI" id="CHEBI:58589"/>
        <dbReference type="ChEBI" id="CHEBI:597326"/>
        <dbReference type="EC" id="1.4.3.5"/>
    </reaction>
</comment>
<feature type="binding site" evidence="5 6">
    <location>
        <position position="186"/>
    </location>
    <ligand>
        <name>FMN</name>
        <dbReference type="ChEBI" id="CHEBI:58210"/>
    </ligand>
</feature>
<feature type="binding site" evidence="5 6">
    <location>
        <position position="96"/>
    </location>
    <ligand>
        <name>FMN</name>
        <dbReference type="ChEBI" id="CHEBI:58210"/>
    </ligand>
</feature>
<reference evidence="9 10" key="1">
    <citation type="submission" date="2023-12" db="EMBL/GenBank/DDBJ databases">
        <title>Whole-genome sequencing of halo(alkali)philic microorganisms from hypersaline lakes.</title>
        <authorList>
            <person name="Sorokin D.Y."/>
            <person name="Merkel A.Y."/>
            <person name="Messina E."/>
            <person name="Yakimov M."/>
        </authorList>
    </citation>
    <scope>NUCLEOTIDE SEQUENCE [LARGE SCALE GENOMIC DNA]</scope>
    <source>
        <strain evidence="9 10">AB-CW1</strain>
    </source>
</reference>
<evidence type="ECO:0000256" key="3">
    <source>
        <dbReference type="ARBA" id="ARBA00022643"/>
    </source>
</evidence>
<feature type="domain" description="Pyridoxamine 5'-phosphate oxidase N-terminal" evidence="7">
    <location>
        <begin position="34"/>
        <end position="148"/>
    </location>
</feature>
<comment type="caution">
    <text evidence="9">The sequence shown here is derived from an EMBL/GenBank/DDBJ whole genome shotgun (WGS) entry which is preliminary data.</text>
</comment>
<dbReference type="InterPro" id="IPR019576">
    <property type="entry name" value="Pyridoxamine_oxidase_dimer_C"/>
</dbReference>
<comment type="pathway">
    <text evidence="5">Cofactor metabolism; pyridoxal 5'-phosphate salvage; pyridoxal 5'-phosphate from pyridoxine 5'-phosphate: step 1/1.</text>
</comment>
<feature type="binding site" evidence="5 6">
    <location>
        <position position="176"/>
    </location>
    <ligand>
        <name>FMN</name>
        <dbReference type="ChEBI" id="CHEBI:58210"/>
    </ligand>
</feature>
<feature type="binding site" evidence="5">
    <location>
        <position position="57"/>
    </location>
    <ligand>
        <name>substrate</name>
    </ligand>
</feature>
<keyword evidence="5" id="KW-0664">Pyridoxine biosynthesis</keyword>
<evidence type="ECO:0000256" key="4">
    <source>
        <dbReference type="ARBA" id="ARBA00023002"/>
    </source>
</evidence>
<sequence>MSQTGIIESKLPGDPLELFRHWWADAQDKSGMLEPTGMSLATADAQGRPSSRIVLLKHWDSRGFVFFSNYTSRKGRDIHDNPHVALLFWWDKLRRQVRVGGKAQKLPERESDAYFANRPRGSQLGAWASQQSRPLDSRETLQKRVEELDREFGSDPIPRPPHWGGYRVVPEEIEFWDDGEFRLHDRICYFRDGEQWRTERLYP</sequence>
<dbReference type="EMBL" id="JAYGII010000055">
    <property type="protein sequence ID" value="MEA5446767.1"/>
    <property type="molecule type" value="Genomic_DNA"/>
</dbReference>
<feature type="domain" description="Pyridoxine 5'-phosphate oxidase dimerisation C-terminal" evidence="8">
    <location>
        <begin position="163"/>
        <end position="203"/>
    </location>
</feature>
<comment type="function">
    <text evidence="5">Catalyzes the oxidation of either pyridoxine 5'-phosphate (PNP) or pyridoxamine 5'-phosphate (PMP) into pyridoxal 5'-phosphate (PLP).</text>
</comment>
<dbReference type="GO" id="GO:0010181">
    <property type="term" value="F:FMN binding"/>
    <property type="evidence" value="ECO:0007669"/>
    <property type="project" value="UniProtKB-UniRule"/>
</dbReference>
<dbReference type="GO" id="GO:0008615">
    <property type="term" value="P:pyridoxine biosynthetic process"/>
    <property type="evidence" value="ECO:0007669"/>
    <property type="project" value="UniProtKB-UniRule"/>
</dbReference>
<comment type="subunit">
    <text evidence="5">Homodimer.</text>
</comment>
<evidence type="ECO:0000256" key="6">
    <source>
        <dbReference type="PIRSR" id="PIRSR000190-2"/>
    </source>
</evidence>
<comment type="cofactor">
    <cofactor evidence="5 6">
        <name>FMN</name>
        <dbReference type="ChEBI" id="CHEBI:58210"/>
    </cofactor>
    <text evidence="5 6">Binds 1 FMN per subunit.</text>
</comment>
<dbReference type="PANTHER" id="PTHR10851">
    <property type="entry name" value="PYRIDOXINE-5-PHOSPHATE OXIDASE"/>
    <property type="match status" value="1"/>
</dbReference>
<evidence type="ECO:0000313" key="9">
    <source>
        <dbReference type="EMBL" id="MEA5446767.1"/>
    </source>
</evidence>
<evidence type="ECO:0000256" key="5">
    <source>
        <dbReference type="HAMAP-Rule" id="MF_01629"/>
    </source>
</evidence>
<name>A0AAP6JHM7_9GAMM</name>
<dbReference type="GO" id="GO:0004733">
    <property type="term" value="F:pyridoxamine phosphate oxidase activity"/>
    <property type="evidence" value="ECO:0007669"/>
    <property type="project" value="UniProtKB-UniRule"/>
</dbReference>
<keyword evidence="10" id="KW-1185">Reference proteome</keyword>
<dbReference type="InterPro" id="IPR011576">
    <property type="entry name" value="Pyridox_Oxase_N"/>
</dbReference>
<feature type="binding site" evidence="5 6">
    <location>
        <position position="74"/>
    </location>
    <ligand>
        <name>FMN</name>
        <dbReference type="ChEBI" id="CHEBI:58210"/>
    </ligand>
</feature>
<feature type="binding site" evidence="5 6">
    <location>
        <begin position="131"/>
        <end position="132"/>
    </location>
    <ligand>
        <name>FMN</name>
        <dbReference type="ChEBI" id="CHEBI:58210"/>
    </ligand>
</feature>
<comment type="similarity">
    <text evidence="1 5">Belongs to the pyridoxamine 5'-phosphate oxidase family.</text>
</comment>
<feature type="binding site" evidence="5">
    <location>
        <begin position="182"/>
        <end position="184"/>
    </location>
    <ligand>
        <name>substrate</name>
    </ligand>
</feature>
<feature type="binding site" evidence="5">
    <location>
        <position position="118"/>
    </location>
    <ligand>
        <name>substrate</name>
    </ligand>
</feature>
<dbReference type="InterPro" id="IPR000659">
    <property type="entry name" value="Pyridox_Oxase"/>
</dbReference>
<accession>A0AAP6JHM7</accession>
<comment type="pathway">
    <text evidence="5">Cofactor metabolism; pyridoxal 5'-phosphate salvage; pyridoxal 5'-phosphate from pyridoxamine 5'-phosphate: step 1/1.</text>
</comment>
<dbReference type="Gene3D" id="2.30.110.10">
    <property type="entry name" value="Electron Transport, Fmn-binding Protein, Chain A"/>
    <property type="match status" value="1"/>
</dbReference>
<evidence type="ECO:0000313" key="10">
    <source>
        <dbReference type="Proteomes" id="UP001302316"/>
    </source>
</evidence>
<dbReference type="Pfam" id="PF01243">
    <property type="entry name" value="PNPOx_N"/>
    <property type="match status" value="1"/>
</dbReference>
<feature type="binding site" evidence="5">
    <location>
        <begin position="67"/>
        <end position="68"/>
    </location>
    <ligand>
        <name>FMN</name>
        <dbReference type="ChEBI" id="CHEBI:58210"/>
    </ligand>
</feature>
<keyword evidence="3 5" id="KW-0288">FMN</keyword>
<evidence type="ECO:0000256" key="1">
    <source>
        <dbReference type="ARBA" id="ARBA00007301"/>
    </source>
</evidence>
<dbReference type="PIRSF" id="PIRSF000190">
    <property type="entry name" value="Pyd_amn-ph_oxd"/>
    <property type="match status" value="1"/>
</dbReference>
<dbReference type="Pfam" id="PF10590">
    <property type="entry name" value="PNP_phzG_C"/>
    <property type="match status" value="1"/>
</dbReference>
<evidence type="ECO:0000259" key="8">
    <source>
        <dbReference type="Pfam" id="PF10590"/>
    </source>
</evidence>
<dbReference type="RefSeq" id="WP_346053283.1">
    <property type="nucleotide sequence ID" value="NZ_JAYGII010000055.1"/>
</dbReference>
<comment type="catalytic activity">
    <reaction evidence="5">
        <text>pyridoxamine 5'-phosphate + O2 + H2O = pyridoxal 5'-phosphate + H2O2 + NH4(+)</text>
        <dbReference type="Rhea" id="RHEA:15817"/>
        <dbReference type="ChEBI" id="CHEBI:15377"/>
        <dbReference type="ChEBI" id="CHEBI:15379"/>
        <dbReference type="ChEBI" id="CHEBI:16240"/>
        <dbReference type="ChEBI" id="CHEBI:28938"/>
        <dbReference type="ChEBI" id="CHEBI:58451"/>
        <dbReference type="ChEBI" id="CHEBI:597326"/>
        <dbReference type="EC" id="1.4.3.5"/>
    </reaction>
</comment>
<feature type="binding site" evidence="5 6">
    <location>
        <position position="73"/>
    </location>
    <ligand>
        <name>FMN</name>
        <dbReference type="ChEBI" id="CHEBI:58210"/>
    </ligand>
</feature>
<keyword evidence="4 5" id="KW-0560">Oxidoreductase</keyword>
<dbReference type="AlphaFoldDB" id="A0AAP6JHM7"/>